<reference evidence="3" key="1">
    <citation type="journal article" date="2015" name="Proc. Natl. Acad. Sci. U.S.A.">
        <title>Networks of energetic and metabolic interactions define dynamics in microbial communities.</title>
        <authorList>
            <person name="Embree M."/>
            <person name="Liu J.K."/>
            <person name="Al-Bassam M.M."/>
            <person name="Zengler K."/>
        </authorList>
    </citation>
    <scope>NUCLEOTIDE SEQUENCE</scope>
</reference>
<dbReference type="AlphaFoldDB" id="A0A0W8E304"/>
<dbReference type="Pfam" id="PF02493">
    <property type="entry name" value="MORN"/>
    <property type="match status" value="2"/>
</dbReference>
<protein>
    <recommendedName>
        <fullName evidence="2">Copper amine oxidase-like N-terminal domain-containing protein</fullName>
    </recommendedName>
</protein>
<dbReference type="InterPro" id="IPR036582">
    <property type="entry name" value="Mao_N_sf"/>
</dbReference>
<organism evidence="3">
    <name type="scientific">hydrocarbon metagenome</name>
    <dbReference type="NCBI Taxonomy" id="938273"/>
    <lineage>
        <taxon>unclassified sequences</taxon>
        <taxon>metagenomes</taxon>
        <taxon>ecological metagenomes</taxon>
    </lineage>
</organism>
<dbReference type="EMBL" id="LNQE01001896">
    <property type="protein sequence ID" value="KUG03048.1"/>
    <property type="molecule type" value="Genomic_DNA"/>
</dbReference>
<sequence>MQKRFLGISLAVIIFLLLFSTVVGASEARNYNVKVFVNETEIIFDDNTGRPYINKDNRTMLPFRKVAEAAKAEVQWVAAEQKAVATNNANTVEMIVGKKEYWKNGKVEMMDTEMILDISESRTYAPFRAISEGLGYQVDYTRVVQKSDNKEFLAVFNFTQGQSKEEQQNIIEEVKNRLQGTEAGLSYEGNTSDGKANGFGKLYKNNQLIYEGIFANDLPHGDGVLLKDGLVHFKGIFVNGEPNKGVIFNADGSKLFDGSISYWNDESFIGEGQLYADNKVIYQGELIIQGGGIALGNQGSLFYDSGELYFKGDLYGDTPFGKGIFYNKDGSVIFEGEF</sequence>
<keyword evidence="1" id="KW-0677">Repeat</keyword>
<feature type="domain" description="Copper amine oxidase-like N-terminal" evidence="2">
    <location>
        <begin position="48"/>
        <end position="141"/>
    </location>
</feature>
<evidence type="ECO:0000256" key="1">
    <source>
        <dbReference type="ARBA" id="ARBA00022737"/>
    </source>
</evidence>
<dbReference type="Pfam" id="PF07833">
    <property type="entry name" value="Cu_amine_oxidN1"/>
    <property type="match status" value="1"/>
</dbReference>
<dbReference type="InterPro" id="IPR003409">
    <property type="entry name" value="MORN"/>
</dbReference>
<dbReference type="PANTHER" id="PTHR43215:SF14">
    <property type="entry name" value="RADIAL SPOKE HEAD 1 HOMOLOG"/>
    <property type="match status" value="1"/>
</dbReference>
<accession>A0A0W8E304</accession>
<dbReference type="InterPro" id="IPR012854">
    <property type="entry name" value="Cu_amine_oxidase-like_N"/>
</dbReference>
<name>A0A0W8E304_9ZZZZ</name>
<evidence type="ECO:0000259" key="2">
    <source>
        <dbReference type="Pfam" id="PF07833"/>
    </source>
</evidence>
<evidence type="ECO:0000313" key="3">
    <source>
        <dbReference type="EMBL" id="KUG03048.1"/>
    </source>
</evidence>
<gene>
    <name evidence="3" type="ORF">ASZ90_019591</name>
</gene>
<dbReference type="PANTHER" id="PTHR43215">
    <property type="entry name" value="RADIAL SPOKE HEAD 1 HOMOLOG"/>
    <property type="match status" value="1"/>
</dbReference>
<dbReference type="Gene3D" id="2.20.110.10">
    <property type="entry name" value="Histone H3 K4-specific methyltransferase SET7/9 N-terminal domain"/>
    <property type="match status" value="1"/>
</dbReference>
<dbReference type="Gene3D" id="3.30.457.10">
    <property type="entry name" value="Copper amine oxidase-like, N-terminal domain"/>
    <property type="match status" value="1"/>
</dbReference>
<dbReference type="SUPFAM" id="SSF82185">
    <property type="entry name" value="Histone H3 K4-specific methyltransferase SET7/9 N-terminal domain"/>
    <property type="match status" value="1"/>
</dbReference>
<dbReference type="SUPFAM" id="SSF55383">
    <property type="entry name" value="Copper amine oxidase, domain N"/>
    <property type="match status" value="1"/>
</dbReference>
<proteinExistence type="predicted"/>
<comment type="caution">
    <text evidence="3">The sequence shown here is derived from an EMBL/GenBank/DDBJ whole genome shotgun (WGS) entry which is preliminary data.</text>
</comment>